<accession>A0ABN1UR10</accession>
<evidence type="ECO:0000313" key="3">
    <source>
        <dbReference type="Proteomes" id="UP001499979"/>
    </source>
</evidence>
<keyword evidence="3" id="KW-1185">Reference proteome</keyword>
<proteinExistence type="predicted"/>
<feature type="transmembrane region" description="Helical" evidence="1">
    <location>
        <begin position="140"/>
        <end position="159"/>
    </location>
</feature>
<name>A0ABN1UR10_9ACTN</name>
<organism evidence="2 3">
    <name type="scientific">Nocardioides aquiterrae</name>
    <dbReference type="NCBI Taxonomy" id="203799"/>
    <lineage>
        <taxon>Bacteria</taxon>
        <taxon>Bacillati</taxon>
        <taxon>Actinomycetota</taxon>
        <taxon>Actinomycetes</taxon>
        <taxon>Propionibacteriales</taxon>
        <taxon>Nocardioidaceae</taxon>
        <taxon>Nocardioides</taxon>
    </lineage>
</organism>
<keyword evidence="1" id="KW-0812">Transmembrane</keyword>
<protein>
    <submittedName>
        <fullName evidence="2">Uncharacterized protein</fullName>
    </submittedName>
</protein>
<dbReference type="Proteomes" id="UP001499979">
    <property type="component" value="Unassembled WGS sequence"/>
</dbReference>
<evidence type="ECO:0000313" key="2">
    <source>
        <dbReference type="EMBL" id="GAA1162922.1"/>
    </source>
</evidence>
<feature type="transmembrane region" description="Helical" evidence="1">
    <location>
        <begin position="301"/>
        <end position="322"/>
    </location>
</feature>
<sequence>MIRRIAAGLVLLVGAFWLVSTFALGYSGKTAAVDDMTGDFRPVFSDAGLKQTNADIDTVNAFAAQFQKEAVPALAQQLGMTPDEFVGTLGKQYPDVGAGMQQLPESLPYFNGMVDQLNQQQGNFHDADAIPTGFLPAKTVHWLFVALGIVAVGLGLSLLRTSAGRRLLIGVVALGVAVVAVTFVLSVPQKAQAVDDMTGAFRPVFTDAGAQQTRDYLTTIQKMDDQLNAEALAGLATMLGVTPDQLATSLGEQFPAVGAGLQKMPDILARFDTLVTKIENNVDTFQQADAIPTESKPTTWLVAQLLVPAGILILAGGGGLLASRRRVEGARSVRSPDRVGSVG</sequence>
<feature type="transmembrane region" description="Helical" evidence="1">
    <location>
        <begin position="166"/>
        <end position="187"/>
    </location>
</feature>
<dbReference type="EMBL" id="BAAAJE010000030">
    <property type="protein sequence ID" value="GAA1162922.1"/>
    <property type="molecule type" value="Genomic_DNA"/>
</dbReference>
<reference evidence="2 3" key="1">
    <citation type="journal article" date="2019" name="Int. J. Syst. Evol. Microbiol.">
        <title>The Global Catalogue of Microorganisms (GCM) 10K type strain sequencing project: providing services to taxonomists for standard genome sequencing and annotation.</title>
        <authorList>
            <consortium name="The Broad Institute Genomics Platform"/>
            <consortium name="The Broad Institute Genome Sequencing Center for Infectious Disease"/>
            <person name="Wu L."/>
            <person name="Ma J."/>
        </authorList>
    </citation>
    <scope>NUCLEOTIDE SEQUENCE [LARGE SCALE GENOMIC DNA]</scope>
    <source>
        <strain evidence="2 3">JCM 11813</strain>
    </source>
</reference>
<comment type="caution">
    <text evidence="2">The sequence shown here is derived from an EMBL/GenBank/DDBJ whole genome shotgun (WGS) entry which is preliminary data.</text>
</comment>
<dbReference type="RefSeq" id="WP_343910630.1">
    <property type="nucleotide sequence ID" value="NZ_BAAAJE010000030.1"/>
</dbReference>
<gene>
    <name evidence="2" type="ORF">GCM10009606_45950</name>
</gene>
<keyword evidence="1" id="KW-0472">Membrane</keyword>
<keyword evidence="1" id="KW-1133">Transmembrane helix</keyword>
<evidence type="ECO:0000256" key="1">
    <source>
        <dbReference type="SAM" id="Phobius"/>
    </source>
</evidence>